<feature type="non-terminal residue" evidence="1">
    <location>
        <position position="32"/>
    </location>
</feature>
<organism evidence="1">
    <name type="scientific">hydrothermal vent metagenome</name>
    <dbReference type="NCBI Taxonomy" id="652676"/>
    <lineage>
        <taxon>unclassified sequences</taxon>
        <taxon>metagenomes</taxon>
        <taxon>ecological metagenomes</taxon>
    </lineage>
</organism>
<accession>A0A3B0UVG4</accession>
<name>A0A3B0UVG4_9ZZZZ</name>
<sequence length="32" mass="3482">MKYVPLIFAATALFFLMALPQQTVQGAADLPD</sequence>
<dbReference type="AlphaFoldDB" id="A0A3B0UVG4"/>
<dbReference type="EMBL" id="UOEU01000328">
    <property type="protein sequence ID" value="VAW32163.1"/>
    <property type="molecule type" value="Genomic_DNA"/>
</dbReference>
<gene>
    <name evidence="1" type="ORF">MNBD_CHLOROFLEXI01-5074</name>
</gene>
<evidence type="ECO:0000313" key="1">
    <source>
        <dbReference type="EMBL" id="VAW32163.1"/>
    </source>
</evidence>
<reference evidence="1" key="1">
    <citation type="submission" date="2018-06" db="EMBL/GenBank/DDBJ databases">
        <authorList>
            <person name="Zhirakovskaya E."/>
        </authorList>
    </citation>
    <scope>NUCLEOTIDE SEQUENCE</scope>
</reference>
<protein>
    <submittedName>
        <fullName evidence="1">Uncharacterized protein</fullName>
    </submittedName>
</protein>
<proteinExistence type="predicted"/>